<reference evidence="9" key="1">
    <citation type="submission" date="2025-08" db="UniProtKB">
        <authorList>
            <consortium name="RefSeq"/>
        </authorList>
    </citation>
    <scope>IDENTIFICATION</scope>
    <source>
        <tissue evidence="9">Thorax and Abdomen</tissue>
    </source>
</reference>
<evidence type="ECO:0000256" key="7">
    <source>
        <dbReference type="SAM" id="Phobius"/>
    </source>
</evidence>
<protein>
    <submittedName>
        <fullName evidence="9">Uncharacterized protein LOC107225979</fullName>
    </submittedName>
</protein>
<dbReference type="Pfam" id="PF10177">
    <property type="entry name" value="DUF2371"/>
    <property type="match status" value="1"/>
</dbReference>
<comment type="similarity">
    <text evidence="2">Belongs to the TMEM200 family.</text>
</comment>
<feature type="compositionally biased region" description="Basic residues" evidence="6">
    <location>
        <begin position="439"/>
        <end position="448"/>
    </location>
</feature>
<feature type="region of interest" description="Disordered" evidence="6">
    <location>
        <begin position="425"/>
        <end position="483"/>
    </location>
</feature>
<evidence type="ECO:0000313" key="9">
    <source>
        <dbReference type="RefSeq" id="XP_015522120.1"/>
    </source>
</evidence>
<keyword evidence="4 7" id="KW-1133">Transmembrane helix</keyword>
<dbReference type="PANTHER" id="PTHR31815:SF1">
    <property type="entry name" value="TRANSMEMBRANE PROTEIN 200C"/>
    <property type="match status" value="1"/>
</dbReference>
<keyword evidence="5 7" id="KW-0472">Membrane</keyword>
<feature type="compositionally biased region" description="Acidic residues" evidence="6">
    <location>
        <begin position="532"/>
        <end position="563"/>
    </location>
</feature>
<dbReference type="KEGG" id="nlo:107225979"/>
<dbReference type="InterPro" id="IPR018787">
    <property type="entry name" value="DUF2371_TMEM200"/>
</dbReference>
<feature type="compositionally biased region" description="Basic and acidic residues" evidence="6">
    <location>
        <begin position="502"/>
        <end position="516"/>
    </location>
</feature>
<feature type="compositionally biased region" description="Basic and acidic residues" evidence="6">
    <location>
        <begin position="450"/>
        <end position="466"/>
    </location>
</feature>
<evidence type="ECO:0000256" key="6">
    <source>
        <dbReference type="SAM" id="MobiDB-lite"/>
    </source>
</evidence>
<evidence type="ECO:0000256" key="1">
    <source>
        <dbReference type="ARBA" id="ARBA00004141"/>
    </source>
</evidence>
<dbReference type="GO" id="GO:0016020">
    <property type="term" value="C:membrane"/>
    <property type="evidence" value="ECO:0007669"/>
    <property type="project" value="UniProtKB-SubCell"/>
</dbReference>
<dbReference type="GeneID" id="107225979"/>
<keyword evidence="8" id="KW-1185">Reference proteome</keyword>
<keyword evidence="3 7" id="KW-0812">Transmembrane</keyword>
<dbReference type="InParanoid" id="A0A6J0C6T1"/>
<dbReference type="OrthoDB" id="9994280at2759"/>
<accession>A0A6J0C6T1</accession>
<feature type="compositionally biased region" description="Polar residues" evidence="6">
    <location>
        <begin position="467"/>
        <end position="481"/>
    </location>
</feature>
<evidence type="ECO:0000256" key="2">
    <source>
        <dbReference type="ARBA" id="ARBA00005308"/>
    </source>
</evidence>
<organism evidence="9">
    <name type="scientific">Neodiprion lecontei</name>
    <name type="common">Redheaded pine sawfly</name>
    <dbReference type="NCBI Taxonomy" id="441921"/>
    <lineage>
        <taxon>Eukaryota</taxon>
        <taxon>Metazoa</taxon>
        <taxon>Ecdysozoa</taxon>
        <taxon>Arthropoda</taxon>
        <taxon>Hexapoda</taxon>
        <taxon>Insecta</taxon>
        <taxon>Pterygota</taxon>
        <taxon>Neoptera</taxon>
        <taxon>Endopterygota</taxon>
        <taxon>Hymenoptera</taxon>
        <taxon>Tenthredinoidea</taxon>
        <taxon>Diprionidae</taxon>
        <taxon>Diprioninae</taxon>
        <taxon>Neodiprion</taxon>
    </lineage>
</organism>
<dbReference type="PANTHER" id="PTHR31815">
    <property type="entry name" value="AGAP005329-PA"/>
    <property type="match status" value="1"/>
</dbReference>
<sequence length="576" mass="64747">MPQGGVHWQGTQRRACAPGAHWNVQVVRGKVTTRCLWHACKALGIGLLLMLLGACMATIGYYADQLSMAQEIRGNLTVRVKNESRGFHLNNLSYAGPIVMGVGGFIVVAACVMTFEARDSAAKVVPARFRFNQNTPCKSNKQRSRRSTSCQTTRWDHQLGLFRVHRSPSPSTHEVSRKRLTAELMQFSKNLEEKNNPQPIKKSPSAPNLAAKNSPRKKPSRYTGCALLNAELLKRHAMSVDNAAYNPQVSRESLEYNKISESQVSMAMDLHMPNKGGPVTLRIKDRSDTAQRHQLLRQTRIDDDDLQMELRKGAAGGHAGKYQSFAKYPDDFVSRKRNSVDLRVLEELEFRRSPKDFRKISSPNFRKMSLDRVGGEARKNDRTPVGYRKASLDCRKSPDIRKKDYRKCSMDKCAADHLSSGTLEMEFRPRSDTGELPFRRHRHGRQLYHSRSDDNRRRSFDKHRSDSQCSRFSLNTQNQPTPDGLATYELKYFATNASLDTDGSRGDVSDDSHTVDIEGNGLPADGPTETDALLEEPELENLTEVEVETSGDDIDAPDEVDDTLDYKVDEQGDGNA</sequence>
<dbReference type="Proteomes" id="UP000829291">
    <property type="component" value="Chromosome 5"/>
</dbReference>
<evidence type="ECO:0000256" key="3">
    <source>
        <dbReference type="ARBA" id="ARBA00022692"/>
    </source>
</evidence>
<dbReference type="RefSeq" id="XP_015522120.1">
    <property type="nucleotide sequence ID" value="XM_015666634.2"/>
</dbReference>
<evidence type="ECO:0000256" key="5">
    <source>
        <dbReference type="ARBA" id="ARBA00023136"/>
    </source>
</evidence>
<evidence type="ECO:0000313" key="8">
    <source>
        <dbReference type="Proteomes" id="UP000829291"/>
    </source>
</evidence>
<proteinExistence type="inferred from homology"/>
<feature type="region of interest" description="Disordered" evidence="6">
    <location>
        <begin position="190"/>
        <end position="222"/>
    </location>
</feature>
<feature type="region of interest" description="Disordered" evidence="6">
    <location>
        <begin position="498"/>
        <end position="576"/>
    </location>
</feature>
<dbReference type="AlphaFoldDB" id="A0A6J0C6T1"/>
<evidence type="ECO:0000256" key="4">
    <source>
        <dbReference type="ARBA" id="ARBA00022989"/>
    </source>
</evidence>
<feature type="transmembrane region" description="Helical" evidence="7">
    <location>
        <begin position="94"/>
        <end position="115"/>
    </location>
</feature>
<name>A0A6J0C6T1_NEOLC</name>
<comment type="subcellular location">
    <subcellularLocation>
        <location evidence="1">Membrane</location>
        <topology evidence="1">Multi-pass membrane protein</topology>
    </subcellularLocation>
</comment>
<feature type="transmembrane region" description="Helical" evidence="7">
    <location>
        <begin position="42"/>
        <end position="63"/>
    </location>
</feature>
<gene>
    <name evidence="9" type="primary">LOC107225979</name>
</gene>